<sequence>MAAQEVTAKWATELESERSMAFFLMEESREDHTMYRVYVVHKDTLKLYHVVDFTDIHPKLGRVFENIACVFHRGKLYLVGDRHADDVHVCDLLHSPPHYVWKPGPSLRCVKPDPHLVAYDGMIFVLSNPPSESGDDLPTFEVWDTKTDCCCWVVLPDPPLKGFNSTDALYKLVSHTVLDALIYFVFDSTDFPECVLETVGIARRIRPHFRSTRVEAFDPNLRRWVSSSSGSNNTVVDDDDDDFDKDYNYEDEDEETHDMLSLYIDFTAHRHEGGVEVMEFFEGDPMFLIDPTGDMALQPCFYTYDLSTFDSKDMLRAVRDFWPPCRSTIRSRHFFNWFQESVRPYLWSTTGLLSLAQMLKGQPNRPHHCFVLPSSYHQNSWTFCIVAFIQCGGGINCFSCVVTKFRLKIMNPVRAIAEDIEMRIEELPNPSNFPQFFSRIP</sequence>
<name>A0AAW1KTU7_SAPOF</name>
<evidence type="ECO:0000313" key="1">
    <source>
        <dbReference type="EMBL" id="KAK9725971.1"/>
    </source>
</evidence>
<dbReference type="Proteomes" id="UP001443914">
    <property type="component" value="Unassembled WGS sequence"/>
</dbReference>
<protein>
    <recommendedName>
        <fullName evidence="3">F-box protein</fullName>
    </recommendedName>
</protein>
<evidence type="ECO:0008006" key="3">
    <source>
        <dbReference type="Google" id="ProtNLM"/>
    </source>
</evidence>
<gene>
    <name evidence="1" type="ORF">RND81_05G181100</name>
</gene>
<accession>A0AAW1KTU7</accession>
<proteinExistence type="predicted"/>
<keyword evidence="2" id="KW-1185">Reference proteome</keyword>
<dbReference type="InterPro" id="IPR015915">
    <property type="entry name" value="Kelch-typ_b-propeller"/>
</dbReference>
<dbReference type="EMBL" id="JBDFQZ010000005">
    <property type="protein sequence ID" value="KAK9725971.1"/>
    <property type="molecule type" value="Genomic_DNA"/>
</dbReference>
<reference evidence="1" key="1">
    <citation type="submission" date="2024-03" db="EMBL/GenBank/DDBJ databases">
        <title>WGS assembly of Saponaria officinalis var. Norfolk2.</title>
        <authorList>
            <person name="Jenkins J."/>
            <person name="Shu S."/>
            <person name="Grimwood J."/>
            <person name="Barry K."/>
            <person name="Goodstein D."/>
            <person name="Schmutz J."/>
            <person name="Leebens-Mack J."/>
            <person name="Osbourn A."/>
        </authorList>
    </citation>
    <scope>NUCLEOTIDE SEQUENCE [LARGE SCALE GENOMIC DNA]</scope>
    <source>
        <strain evidence="1">JIC</strain>
    </source>
</reference>
<dbReference type="AlphaFoldDB" id="A0AAW1KTU7"/>
<organism evidence="1 2">
    <name type="scientific">Saponaria officinalis</name>
    <name type="common">Common soapwort</name>
    <name type="synonym">Lychnis saponaria</name>
    <dbReference type="NCBI Taxonomy" id="3572"/>
    <lineage>
        <taxon>Eukaryota</taxon>
        <taxon>Viridiplantae</taxon>
        <taxon>Streptophyta</taxon>
        <taxon>Embryophyta</taxon>
        <taxon>Tracheophyta</taxon>
        <taxon>Spermatophyta</taxon>
        <taxon>Magnoliopsida</taxon>
        <taxon>eudicotyledons</taxon>
        <taxon>Gunneridae</taxon>
        <taxon>Pentapetalae</taxon>
        <taxon>Caryophyllales</taxon>
        <taxon>Caryophyllaceae</taxon>
        <taxon>Caryophylleae</taxon>
        <taxon>Saponaria</taxon>
    </lineage>
</organism>
<evidence type="ECO:0000313" key="2">
    <source>
        <dbReference type="Proteomes" id="UP001443914"/>
    </source>
</evidence>
<dbReference type="Gene3D" id="2.120.10.80">
    <property type="entry name" value="Kelch-type beta propeller"/>
    <property type="match status" value="1"/>
</dbReference>
<dbReference type="SUPFAM" id="SSF117281">
    <property type="entry name" value="Kelch motif"/>
    <property type="match status" value="1"/>
</dbReference>
<comment type="caution">
    <text evidence="1">The sequence shown here is derived from an EMBL/GenBank/DDBJ whole genome shotgun (WGS) entry which is preliminary data.</text>
</comment>